<protein>
    <recommendedName>
        <fullName evidence="2">Amidohydrolase-related domain-containing protein</fullName>
    </recommendedName>
</protein>
<dbReference type="InterPro" id="IPR032466">
    <property type="entry name" value="Metal_Hydrolase"/>
</dbReference>
<evidence type="ECO:0000259" key="2">
    <source>
        <dbReference type="Pfam" id="PF04909"/>
    </source>
</evidence>
<dbReference type="EMBL" id="KF540244">
    <property type="protein sequence ID" value="AIF26729.1"/>
    <property type="molecule type" value="Genomic_DNA"/>
</dbReference>
<evidence type="ECO:0000313" key="3">
    <source>
        <dbReference type="EMBL" id="AIF26729.1"/>
    </source>
</evidence>
<proteinExistence type="predicted"/>
<dbReference type="GO" id="GO:0019748">
    <property type="term" value="P:secondary metabolic process"/>
    <property type="evidence" value="ECO:0007669"/>
    <property type="project" value="TreeGrafter"/>
</dbReference>
<name>A0A0H3U7Z5_9BACT</name>
<accession>A0A0H3U7Z5</accession>
<evidence type="ECO:0000256" key="1">
    <source>
        <dbReference type="ARBA" id="ARBA00023239"/>
    </source>
</evidence>
<dbReference type="InterPro" id="IPR006680">
    <property type="entry name" value="Amidohydro-rel"/>
</dbReference>
<dbReference type="Gene3D" id="3.20.20.140">
    <property type="entry name" value="Metal-dependent hydrolases"/>
    <property type="match status" value="1"/>
</dbReference>
<keyword evidence="1" id="KW-0456">Lyase</keyword>
<dbReference type="PANTHER" id="PTHR21240:SF28">
    <property type="entry name" value="ISO-OROTATE DECARBOXYLASE (EUROFUNG)"/>
    <property type="match status" value="1"/>
</dbReference>
<dbReference type="AlphaFoldDB" id="A0A0H3U7Z5"/>
<reference evidence="3" key="1">
    <citation type="submission" date="2013-08" db="EMBL/GenBank/DDBJ databases">
        <title>Comparison of modified E. coli strains.</title>
        <authorList>
            <person name="Juergensen J."/>
            <person name="Bonge A."/>
            <person name="Streit W.R."/>
        </authorList>
    </citation>
    <scope>NUCLEOTIDE SEQUENCE</scope>
</reference>
<dbReference type="GO" id="GO:0005737">
    <property type="term" value="C:cytoplasm"/>
    <property type="evidence" value="ECO:0007669"/>
    <property type="project" value="TreeGrafter"/>
</dbReference>
<dbReference type="InterPro" id="IPR032465">
    <property type="entry name" value="ACMSD"/>
</dbReference>
<dbReference type="GO" id="GO:0016831">
    <property type="term" value="F:carboxy-lyase activity"/>
    <property type="evidence" value="ECO:0007669"/>
    <property type="project" value="InterPro"/>
</dbReference>
<dbReference type="PANTHER" id="PTHR21240">
    <property type="entry name" value="2-AMINO-3-CARBOXYLMUCONATE-6-SEMIALDEHYDE DECARBOXYLASE"/>
    <property type="match status" value="1"/>
</dbReference>
<dbReference type="Pfam" id="PF04909">
    <property type="entry name" value="Amidohydro_2"/>
    <property type="match status" value="1"/>
</dbReference>
<sequence length="339" mass="38771">MKVYDLEHHYYNPELVEYLKVRETPPMYRDGGMLIYHKGAMLPMGAKNEILGNLCMMDIISDLGEMRLKNMDNAGVDVAVVSSGALIENLPKEEAIKYARITNNAIAEACRKYPDRFLGTICLPTTYVDEAIKELVRAVNELGLKYFHTHSNYGKETLADDKYIPLLAKCEELGVAIYIHPHNPASEYLLESGMMFSSAGFGFGVDTMKTSLNIILKGRLDQFPKLKIVLGHMGEFYPYLLERLNNRFFCVPDPDVKCKHNFTYYFQNKNIFMTTSGIEDPDVALFAIKKIGIDSIMMGSDYPYEDFKKSVDFVKELPISDEDKEKIFYKNAEKYILNR</sequence>
<dbReference type="SUPFAM" id="SSF51556">
    <property type="entry name" value="Metallo-dependent hydrolases"/>
    <property type="match status" value="1"/>
</dbReference>
<organism evidence="3">
    <name type="scientific">uncultured bacterium fosmid pJB84G2</name>
    <dbReference type="NCBI Taxonomy" id="1478072"/>
    <lineage>
        <taxon>Bacteria</taxon>
        <taxon>environmental samples</taxon>
    </lineage>
</organism>
<feature type="domain" description="Amidohydrolase-related" evidence="2">
    <location>
        <begin position="99"/>
        <end position="334"/>
    </location>
</feature>
<dbReference type="GO" id="GO:0016787">
    <property type="term" value="F:hydrolase activity"/>
    <property type="evidence" value="ECO:0007669"/>
    <property type="project" value="InterPro"/>
</dbReference>